<evidence type="ECO:0000313" key="3">
    <source>
        <dbReference type="EMBL" id="GAA4028493.1"/>
    </source>
</evidence>
<organism evidence="3 4">
    <name type="scientific">Flavobacterium cheonhonense</name>
    <dbReference type="NCBI Taxonomy" id="706185"/>
    <lineage>
        <taxon>Bacteria</taxon>
        <taxon>Pseudomonadati</taxon>
        <taxon>Bacteroidota</taxon>
        <taxon>Flavobacteriia</taxon>
        <taxon>Flavobacteriales</taxon>
        <taxon>Flavobacteriaceae</taxon>
        <taxon>Flavobacterium</taxon>
    </lineage>
</organism>
<accession>A0ABP7TMV0</accession>
<dbReference type="RefSeq" id="WP_324690619.1">
    <property type="nucleotide sequence ID" value="NZ_BAABCR010000013.1"/>
</dbReference>
<name>A0ABP7TMV0_9FLAO</name>
<sequence length="344" mass="39477">MKKRLLITLVFFASISLQAQEFKTPVDYLNYIGKEQENISRSMWKYTSAVAHSKSARRIDNTRKLLVKSIQTASKKIAGLKDGYQGDVEYRNQILEYLSISEKNINEEYDKIIDMQEVAEQSYDAMEAYIMTRDLVNKKIDAENEKAELAQKNFCAKYNITLSENTSELGQKIKISNEVFAYHTELYLIFFKANVTDLYLSNAIEKNDIGGIQQNAATLVQYANEGLEKLKTVKPFGTDNSMVLITKKALEFYKKQGEQFAPKVVAFMMFNEKFEAAKKSLESKSDKDRTKEEIDNYNTMVKQVNKEIDTYNKTNSANFQEKNAIIDQWNNTGETFISSHVPVG</sequence>
<evidence type="ECO:0000313" key="4">
    <source>
        <dbReference type="Proteomes" id="UP001500968"/>
    </source>
</evidence>
<dbReference type="EMBL" id="BAABCR010000013">
    <property type="protein sequence ID" value="GAA4028493.1"/>
    <property type="molecule type" value="Genomic_DNA"/>
</dbReference>
<keyword evidence="4" id="KW-1185">Reference proteome</keyword>
<keyword evidence="2" id="KW-0732">Signal</keyword>
<proteinExistence type="predicted"/>
<feature type="coiled-coil region" evidence="1">
    <location>
        <begin position="287"/>
        <end position="314"/>
    </location>
</feature>
<protein>
    <submittedName>
        <fullName evidence="3">Uncharacterized protein</fullName>
    </submittedName>
</protein>
<gene>
    <name evidence="3" type="ORF">GCM10022386_10180</name>
</gene>
<dbReference type="Proteomes" id="UP001500968">
    <property type="component" value="Unassembled WGS sequence"/>
</dbReference>
<feature type="chain" id="PRO_5046727934" evidence="2">
    <location>
        <begin position="20"/>
        <end position="344"/>
    </location>
</feature>
<feature type="signal peptide" evidence="2">
    <location>
        <begin position="1"/>
        <end position="19"/>
    </location>
</feature>
<evidence type="ECO:0000256" key="2">
    <source>
        <dbReference type="SAM" id="SignalP"/>
    </source>
</evidence>
<comment type="caution">
    <text evidence="3">The sequence shown here is derived from an EMBL/GenBank/DDBJ whole genome shotgun (WGS) entry which is preliminary data.</text>
</comment>
<keyword evidence="1" id="KW-0175">Coiled coil</keyword>
<reference evidence="4" key="1">
    <citation type="journal article" date="2019" name="Int. J. Syst. Evol. Microbiol.">
        <title>The Global Catalogue of Microorganisms (GCM) 10K type strain sequencing project: providing services to taxonomists for standard genome sequencing and annotation.</title>
        <authorList>
            <consortium name="The Broad Institute Genomics Platform"/>
            <consortium name="The Broad Institute Genome Sequencing Center for Infectious Disease"/>
            <person name="Wu L."/>
            <person name="Ma J."/>
        </authorList>
    </citation>
    <scope>NUCLEOTIDE SEQUENCE [LARGE SCALE GENOMIC DNA]</scope>
    <source>
        <strain evidence="4">JCM 17064</strain>
    </source>
</reference>
<evidence type="ECO:0000256" key="1">
    <source>
        <dbReference type="SAM" id="Coils"/>
    </source>
</evidence>